<gene>
    <name evidence="3" type="ORF">FTV88_1316</name>
</gene>
<dbReference type="InterPro" id="IPR029063">
    <property type="entry name" value="SAM-dependent_MTases_sf"/>
</dbReference>
<dbReference type="SUPFAM" id="SSF53335">
    <property type="entry name" value="S-adenosyl-L-methionine-dependent methyltransferases"/>
    <property type="match status" value="1"/>
</dbReference>
<dbReference type="PANTHER" id="PTHR44068:SF11">
    <property type="entry name" value="GERANYL DIPHOSPHATE 2-C-METHYLTRANSFERASE"/>
    <property type="match status" value="1"/>
</dbReference>
<protein>
    <submittedName>
        <fullName evidence="3">Class I SAM-dependent methyltransferase</fullName>
    </submittedName>
</protein>
<evidence type="ECO:0000256" key="1">
    <source>
        <dbReference type="ARBA" id="ARBA00022679"/>
    </source>
</evidence>
<evidence type="ECO:0000313" key="4">
    <source>
        <dbReference type="Proteomes" id="UP000366051"/>
    </source>
</evidence>
<dbReference type="InterPro" id="IPR013216">
    <property type="entry name" value="Methyltransf_11"/>
</dbReference>
<dbReference type="GO" id="GO:0008757">
    <property type="term" value="F:S-adenosylmethionine-dependent methyltransferase activity"/>
    <property type="evidence" value="ECO:0007669"/>
    <property type="project" value="InterPro"/>
</dbReference>
<dbReference type="RefSeq" id="WP_243137369.1">
    <property type="nucleotide sequence ID" value="NZ_CP045875.1"/>
</dbReference>
<dbReference type="Gene3D" id="3.40.50.150">
    <property type="entry name" value="Vaccinia Virus protein VP39"/>
    <property type="match status" value="1"/>
</dbReference>
<feature type="domain" description="Methyltransferase type 11" evidence="2">
    <location>
        <begin position="63"/>
        <end position="161"/>
    </location>
</feature>
<dbReference type="EMBL" id="CP045875">
    <property type="protein sequence ID" value="QGG47463.1"/>
    <property type="molecule type" value="Genomic_DNA"/>
</dbReference>
<dbReference type="PANTHER" id="PTHR44068">
    <property type="entry name" value="ZGC:194242"/>
    <property type="match status" value="1"/>
</dbReference>
<accession>A0A5Q2N0Z5</accession>
<dbReference type="Pfam" id="PF08241">
    <property type="entry name" value="Methyltransf_11"/>
    <property type="match status" value="1"/>
</dbReference>
<dbReference type="Proteomes" id="UP000366051">
    <property type="component" value="Chromosome"/>
</dbReference>
<evidence type="ECO:0000259" key="2">
    <source>
        <dbReference type="Pfam" id="PF08241"/>
    </source>
</evidence>
<organism evidence="3 4">
    <name type="scientific">Heliorestis convoluta</name>
    <dbReference type="NCBI Taxonomy" id="356322"/>
    <lineage>
        <taxon>Bacteria</taxon>
        <taxon>Bacillati</taxon>
        <taxon>Bacillota</taxon>
        <taxon>Clostridia</taxon>
        <taxon>Eubacteriales</taxon>
        <taxon>Heliobacteriaceae</taxon>
        <taxon>Heliorestis</taxon>
    </lineage>
</organism>
<dbReference type="KEGG" id="hcv:FTV88_1316"/>
<proteinExistence type="predicted"/>
<dbReference type="GO" id="GO:0032259">
    <property type="term" value="P:methylation"/>
    <property type="evidence" value="ECO:0007669"/>
    <property type="project" value="UniProtKB-KW"/>
</dbReference>
<sequence length="283" mass="32184">MTLSVSTLKLLNKLFPQPAHPLNMAQDGTKSTAQWQMERGGETLRYFLQAVSEKELFQDRTVLDMGCGPGGKTCYYGTRGVKKVVGLDLLPDFIAEAQALAEQEGLGERVDFVAADATAMPFADETFDVIIANDFMEHVGNPEGALREAHRVLRKGGRLYVNFPPYYHPYGAHLSDAIAIPWVHRFFSEETLIQAYKDLVRAYPDGEKRIAFRFSKDEKGQEYLSYVNGMTIERFEKILQKTPYLKVAYYREAPLRDFLAPLSKNPSLREYLVRMVVVILEKK</sequence>
<reference evidence="4" key="1">
    <citation type="submission" date="2019-11" db="EMBL/GenBank/DDBJ databases">
        <title>Genome sequence of Heliorestis convoluta strain HH, an alkaliphilic and minimalistic phototrophic bacterium from a soda lake in Egypt.</title>
        <authorList>
            <person name="Dewey E.D."/>
            <person name="Stokes L.M."/>
            <person name="Burchell B.M."/>
            <person name="Shaffer K.N."/>
            <person name="Huntington A.M."/>
            <person name="Baker J.M."/>
            <person name="Nadendla S."/>
            <person name="Giglio M.G."/>
            <person name="Touchman J.W."/>
            <person name="Blankenship R.E."/>
            <person name="Madigan M.T."/>
            <person name="Sattley W.M."/>
        </authorList>
    </citation>
    <scope>NUCLEOTIDE SEQUENCE [LARGE SCALE GENOMIC DNA]</scope>
    <source>
        <strain evidence="4">HH</strain>
    </source>
</reference>
<keyword evidence="1 3" id="KW-0808">Transferase</keyword>
<dbReference type="AlphaFoldDB" id="A0A5Q2N0Z5"/>
<keyword evidence="4" id="KW-1185">Reference proteome</keyword>
<dbReference type="InterPro" id="IPR050447">
    <property type="entry name" value="Erg6_SMT_methyltransf"/>
</dbReference>
<name>A0A5Q2N0Z5_9FIRM</name>
<keyword evidence="3" id="KW-0489">Methyltransferase</keyword>
<dbReference type="CDD" id="cd02440">
    <property type="entry name" value="AdoMet_MTases"/>
    <property type="match status" value="1"/>
</dbReference>
<evidence type="ECO:0000313" key="3">
    <source>
        <dbReference type="EMBL" id="QGG47463.1"/>
    </source>
</evidence>